<evidence type="ECO:0000256" key="2">
    <source>
        <dbReference type="SAM" id="SignalP"/>
    </source>
</evidence>
<feature type="chain" id="PRO_5001518177" description="Secreted protein" evidence="2">
    <location>
        <begin position="20"/>
        <end position="106"/>
    </location>
</feature>
<proteinExistence type="evidence at transcript level"/>
<organism evidence="3">
    <name type="scientific">Amblyomma triste</name>
    <name type="common">Neotropical tick</name>
    <dbReference type="NCBI Taxonomy" id="251400"/>
    <lineage>
        <taxon>Eukaryota</taxon>
        <taxon>Metazoa</taxon>
        <taxon>Ecdysozoa</taxon>
        <taxon>Arthropoda</taxon>
        <taxon>Chelicerata</taxon>
        <taxon>Arachnida</taxon>
        <taxon>Acari</taxon>
        <taxon>Parasitiformes</taxon>
        <taxon>Ixodida</taxon>
        <taxon>Ixodoidea</taxon>
        <taxon>Ixodidae</taxon>
        <taxon>Amblyomminae</taxon>
        <taxon>Amblyomma</taxon>
    </lineage>
</organism>
<evidence type="ECO:0008006" key="4">
    <source>
        <dbReference type="Google" id="ProtNLM"/>
    </source>
</evidence>
<accession>A0A023G432</accession>
<keyword evidence="2" id="KW-0732">Signal</keyword>
<reference evidence="3" key="1">
    <citation type="submission" date="2014-03" db="EMBL/GenBank/DDBJ databases">
        <title>The sialotranscriptome of Amblyomma triste, Amblyomma parvum and Amblyomma cajennense ticks, uncovered by 454-based RNA-seq.</title>
        <authorList>
            <person name="Garcia G.R."/>
            <person name="Gardinassi L.G."/>
            <person name="Ribeiro J.M."/>
            <person name="Anatriello E."/>
            <person name="Ferreira B.R."/>
            <person name="Moreira H.N."/>
            <person name="Mafra C."/>
            <person name="Olegario M.M."/>
            <person name="Szabo P.J."/>
            <person name="Miranda-Santos I.K."/>
            <person name="Maruyama S.R."/>
        </authorList>
    </citation>
    <scope>NUCLEOTIDE SEQUENCE</scope>
    <source>
        <strain evidence="3">Mato Grasso do Sul</strain>
        <tissue evidence="3">Salivary glands</tissue>
    </source>
</reference>
<sequence length="106" mass="11807">MLFLAIAAVVELLTVATSALVISVSRSNARVGVPDAVHRLLNGSCGTALWLNHEESRIVNSSTCDSQETPTFDEWRERRQRWLMLAQAVDRLLFLVLGFITIGFFS</sequence>
<keyword evidence="1" id="KW-1133">Transmembrane helix</keyword>
<dbReference type="EMBL" id="GBBM01006916">
    <property type="protein sequence ID" value="JAC28502.1"/>
    <property type="molecule type" value="mRNA"/>
</dbReference>
<feature type="signal peptide" evidence="2">
    <location>
        <begin position="1"/>
        <end position="19"/>
    </location>
</feature>
<protein>
    <recommendedName>
        <fullName evidence="4">Secreted protein</fullName>
    </recommendedName>
</protein>
<evidence type="ECO:0000256" key="1">
    <source>
        <dbReference type="SAM" id="Phobius"/>
    </source>
</evidence>
<feature type="transmembrane region" description="Helical" evidence="1">
    <location>
        <begin position="82"/>
        <end position="105"/>
    </location>
</feature>
<keyword evidence="1" id="KW-0472">Membrane</keyword>
<dbReference type="AlphaFoldDB" id="A0A023G432"/>
<name>A0A023G432_AMBTT</name>
<evidence type="ECO:0000313" key="3">
    <source>
        <dbReference type="EMBL" id="JAC28502.1"/>
    </source>
</evidence>
<keyword evidence="1" id="KW-0812">Transmembrane</keyword>